<dbReference type="Pfam" id="PF00528">
    <property type="entry name" value="BPD_transp_1"/>
    <property type="match status" value="1"/>
</dbReference>
<dbReference type="PANTHER" id="PTHR30151:SF20">
    <property type="entry name" value="ABC TRANSPORTER PERMEASE PROTEIN HI_0355-RELATED"/>
    <property type="match status" value="1"/>
</dbReference>
<gene>
    <name evidence="9" type="ORF">SAMN02746011_00885</name>
</gene>
<dbReference type="EMBL" id="FUWO01000006">
    <property type="protein sequence ID" value="SJZ47390.1"/>
    <property type="molecule type" value="Genomic_DNA"/>
</dbReference>
<protein>
    <submittedName>
        <fullName evidence="9">Putative hydroxymethylpyrimidine transport system permease protein</fullName>
    </submittedName>
</protein>
<dbReference type="PANTHER" id="PTHR30151">
    <property type="entry name" value="ALKANE SULFONATE ABC TRANSPORTER-RELATED, MEMBRANE SUBUNIT"/>
    <property type="match status" value="1"/>
</dbReference>
<dbReference type="PROSITE" id="PS50928">
    <property type="entry name" value="ABC_TM1"/>
    <property type="match status" value="1"/>
</dbReference>
<feature type="domain" description="ABC transmembrane type-1" evidence="8">
    <location>
        <begin position="60"/>
        <end position="241"/>
    </location>
</feature>
<feature type="transmembrane region" description="Helical" evidence="7">
    <location>
        <begin position="94"/>
        <end position="120"/>
    </location>
</feature>
<evidence type="ECO:0000259" key="8">
    <source>
        <dbReference type="PROSITE" id="PS50928"/>
    </source>
</evidence>
<feature type="transmembrane region" description="Helical" evidence="7">
    <location>
        <begin position="67"/>
        <end position="87"/>
    </location>
</feature>
<feature type="transmembrane region" description="Helical" evidence="7">
    <location>
        <begin position="222"/>
        <end position="243"/>
    </location>
</feature>
<dbReference type="STRING" id="1121925.SAMN02746011_00885"/>
<evidence type="ECO:0000256" key="5">
    <source>
        <dbReference type="ARBA" id="ARBA00022989"/>
    </source>
</evidence>
<dbReference type="AlphaFoldDB" id="A0A1T4KYH5"/>
<dbReference type="Gene3D" id="1.10.3720.10">
    <property type="entry name" value="MetI-like"/>
    <property type="match status" value="1"/>
</dbReference>
<keyword evidence="6 7" id="KW-0472">Membrane</keyword>
<keyword evidence="3" id="KW-1003">Cell membrane</keyword>
<dbReference type="RefSeq" id="WP_078755677.1">
    <property type="nucleotide sequence ID" value="NZ_FUWO01000006.1"/>
</dbReference>
<accession>A0A1T4KYH5</accession>
<comment type="subcellular location">
    <subcellularLocation>
        <location evidence="1 7">Cell membrane</location>
        <topology evidence="1 7">Multi-pass membrane protein</topology>
    </subcellularLocation>
</comment>
<organism evidence="9 10">
    <name type="scientific">Globicatella sulfidifaciens DSM 15739</name>
    <dbReference type="NCBI Taxonomy" id="1121925"/>
    <lineage>
        <taxon>Bacteria</taxon>
        <taxon>Bacillati</taxon>
        <taxon>Bacillota</taxon>
        <taxon>Bacilli</taxon>
        <taxon>Lactobacillales</taxon>
        <taxon>Aerococcaceae</taxon>
        <taxon>Globicatella</taxon>
    </lineage>
</organism>
<comment type="similarity">
    <text evidence="7">Belongs to the binding-protein-dependent transport system permease family.</text>
</comment>
<feature type="transmembrane region" description="Helical" evidence="7">
    <location>
        <begin position="12"/>
        <end position="30"/>
    </location>
</feature>
<keyword evidence="2 7" id="KW-0813">Transport</keyword>
<dbReference type="OrthoDB" id="9804353at2"/>
<keyword evidence="5 7" id="KW-1133">Transmembrane helix</keyword>
<dbReference type="GO" id="GO:0055085">
    <property type="term" value="P:transmembrane transport"/>
    <property type="evidence" value="ECO:0007669"/>
    <property type="project" value="InterPro"/>
</dbReference>
<reference evidence="10" key="1">
    <citation type="submission" date="2017-02" db="EMBL/GenBank/DDBJ databases">
        <authorList>
            <person name="Varghese N."/>
            <person name="Submissions S."/>
        </authorList>
    </citation>
    <scope>NUCLEOTIDE SEQUENCE [LARGE SCALE GENOMIC DNA]</scope>
    <source>
        <strain evidence="10">DSM 15739</strain>
    </source>
</reference>
<dbReference type="InterPro" id="IPR035906">
    <property type="entry name" value="MetI-like_sf"/>
</dbReference>
<evidence type="ECO:0000256" key="4">
    <source>
        <dbReference type="ARBA" id="ARBA00022692"/>
    </source>
</evidence>
<dbReference type="CDD" id="cd06261">
    <property type="entry name" value="TM_PBP2"/>
    <property type="match status" value="1"/>
</dbReference>
<evidence type="ECO:0000313" key="9">
    <source>
        <dbReference type="EMBL" id="SJZ47390.1"/>
    </source>
</evidence>
<evidence type="ECO:0000256" key="3">
    <source>
        <dbReference type="ARBA" id="ARBA00022475"/>
    </source>
</evidence>
<keyword evidence="10" id="KW-1185">Reference proteome</keyword>
<feature type="transmembrane region" description="Helical" evidence="7">
    <location>
        <begin position="126"/>
        <end position="145"/>
    </location>
</feature>
<sequence>MNKLRQLIQRYWPFLSVSAVLLVIIEWAVAREWVPKFIIPRPSDVIKTLFTQAPQLWTHTQATLLEVIVGVAISIGLGLLIGILLYYSDFIERAFYPFVLISQTIPTIALSPIFVLWFGYSLWTKVAIIFLITFFPVVVSVFDGLKRTDEEYLELFRVMGASKWQMFSQLQWKFALPSIYSGLKMSVVYSLIGAVIGEWLGGSEGLGYYIRRMSSSIKSEGVFAGILVLSLIGILLFNLVGLLENRSLKYLNTEKRK</sequence>
<evidence type="ECO:0000256" key="7">
    <source>
        <dbReference type="RuleBase" id="RU363032"/>
    </source>
</evidence>
<dbReference type="SUPFAM" id="SSF161098">
    <property type="entry name" value="MetI-like"/>
    <property type="match status" value="1"/>
</dbReference>
<evidence type="ECO:0000256" key="2">
    <source>
        <dbReference type="ARBA" id="ARBA00022448"/>
    </source>
</evidence>
<feature type="transmembrane region" description="Helical" evidence="7">
    <location>
        <begin position="189"/>
        <end position="210"/>
    </location>
</feature>
<keyword evidence="4 7" id="KW-0812">Transmembrane</keyword>
<proteinExistence type="inferred from homology"/>
<name>A0A1T4KYH5_9LACT</name>
<dbReference type="GO" id="GO:0005886">
    <property type="term" value="C:plasma membrane"/>
    <property type="evidence" value="ECO:0007669"/>
    <property type="project" value="UniProtKB-SubCell"/>
</dbReference>
<dbReference type="Proteomes" id="UP000189941">
    <property type="component" value="Unassembled WGS sequence"/>
</dbReference>
<dbReference type="InterPro" id="IPR000515">
    <property type="entry name" value="MetI-like"/>
</dbReference>
<evidence type="ECO:0000256" key="1">
    <source>
        <dbReference type="ARBA" id="ARBA00004651"/>
    </source>
</evidence>
<evidence type="ECO:0000313" key="10">
    <source>
        <dbReference type="Proteomes" id="UP000189941"/>
    </source>
</evidence>
<evidence type="ECO:0000256" key="6">
    <source>
        <dbReference type="ARBA" id="ARBA00023136"/>
    </source>
</evidence>